<protein>
    <recommendedName>
        <fullName evidence="1">Resolvase/invertase-type recombinase catalytic domain-containing protein</fullName>
    </recommendedName>
</protein>
<dbReference type="Gene3D" id="3.40.50.1390">
    <property type="entry name" value="Resolvase, N-terminal catalytic domain"/>
    <property type="match status" value="1"/>
</dbReference>
<accession>A0A2N7PN12</accession>
<comment type="caution">
    <text evidence="2">The sequence shown here is derived from an EMBL/GenBank/DDBJ whole genome shotgun (WGS) entry which is preliminary data.</text>
</comment>
<dbReference type="PANTHER" id="PTHR36172">
    <property type="match status" value="1"/>
</dbReference>
<dbReference type="GO" id="GO:0003677">
    <property type="term" value="F:DNA binding"/>
    <property type="evidence" value="ECO:0007669"/>
    <property type="project" value="InterPro"/>
</dbReference>
<dbReference type="PANTHER" id="PTHR36172:SF1">
    <property type="entry name" value="RESOLVASE-RELATED"/>
    <property type="match status" value="1"/>
</dbReference>
<dbReference type="EMBL" id="PNIK01000067">
    <property type="protein sequence ID" value="PMP66722.1"/>
    <property type="molecule type" value="Genomic_DNA"/>
</dbReference>
<sequence length="95" mass="11377">MFIYAKLFLMKLSDWAKKKGVSYKTAWRWFKQGLIKGYQMPTGTIIVEEETKKEREEVRCMIYARVSDRKSENLERQAQRLTEYATAKGYKIVWV</sequence>
<dbReference type="InterPro" id="IPR036162">
    <property type="entry name" value="Resolvase-like_N_sf"/>
</dbReference>
<name>A0A2N7PN12_9BACT</name>
<dbReference type="PROSITE" id="PS51736">
    <property type="entry name" value="RECOMBINASES_3"/>
    <property type="match status" value="1"/>
</dbReference>
<dbReference type="GO" id="GO:0000150">
    <property type="term" value="F:DNA strand exchange activity"/>
    <property type="evidence" value="ECO:0007669"/>
    <property type="project" value="InterPro"/>
</dbReference>
<dbReference type="InterPro" id="IPR006119">
    <property type="entry name" value="Resolv_N"/>
</dbReference>
<dbReference type="Proteomes" id="UP000235460">
    <property type="component" value="Unassembled WGS sequence"/>
</dbReference>
<dbReference type="InterPro" id="IPR051491">
    <property type="entry name" value="Recombinase/Transposase-rel"/>
</dbReference>
<proteinExistence type="predicted"/>
<gene>
    <name evidence="2" type="ORF">C0190_04730</name>
</gene>
<evidence type="ECO:0000313" key="2">
    <source>
        <dbReference type="EMBL" id="PMP66722.1"/>
    </source>
</evidence>
<evidence type="ECO:0000259" key="1">
    <source>
        <dbReference type="PROSITE" id="PS51736"/>
    </source>
</evidence>
<evidence type="ECO:0000313" key="3">
    <source>
        <dbReference type="Proteomes" id="UP000235460"/>
    </source>
</evidence>
<reference evidence="2 3" key="1">
    <citation type="submission" date="2018-01" db="EMBL/GenBank/DDBJ databases">
        <title>Metagenomic assembled genomes from two thermal pools in the Uzon Caldera, Kamchatka, Russia.</title>
        <authorList>
            <person name="Wilkins L."/>
            <person name="Ettinger C."/>
        </authorList>
    </citation>
    <scope>NUCLEOTIDE SEQUENCE [LARGE SCALE GENOMIC DNA]</scope>
    <source>
        <strain evidence="2">ZAV-08</strain>
    </source>
</reference>
<dbReference type="Pfam" id="PF00239">
    <property type="entry name" value="Resolvase"/>
    <property type="match status" value="1"/>
</dbReference>
<dbReference type="AlphaFoldDB" id="A0A2N7PN12"/>
<organism evidence="2 3">
    <name type="scientific">Thermodesulfobacterium geofontis</name>
    <dbReference type="NCBI Taxonomy" id="1295609"/>
    <lineage>
        <taxon>Bacteria</taxon>
        <taxon>Pseudomonadati</taxon>
        <taxon>Thermodesulfobacteriota</taxon>
        <taxon>Thermodesulfobacteria</taxon>
        <taxon>Thermodesulfobacteriales</taxon>
        <taxon>Thermodesulfobacteriaceae</taxon>
        <taxon>Thermodesulfobacterium</taxon>
    </lineage>
</organism>
<feature type="domain" description="Resolvase/invertase-type recombinase catalytic" evidence="1">
    <location>
        <begin position="59"/>
        <end position="95"/>
    </location>
</feature>